<comment type="caution">
    <text evidence="1">The sequence shown here is derived from an EMBL/GenBank/DDBJ whole genome shotgun (WGS) entry which is preliminary data.</text>
</comment>
<accession>A0A1D1UHX2</accession>
<gene>
    <name evidence="1" type="primary">RvY_01884-1</name>
    <name evidence="1" type="synonym">RvY_01884.1</name>
    <name evidence="1" type="ORF">RvY_01884</name>
</gene>
<proteinExistence type="predicted"/>
<evidence type="ECO:0000313" key="1">
    <source>
        <dbReference type="EMBL" id="GAU89324.1"/>
    </source>
</evidence>
<name>A0A1D1UHX2_RAMVA</name>
<evidence type="ECO:0000313" key="2">
    <source>
        <dbReference type="Proteomes" id="UP000186922"/>
    </source>
</evidence>
<protein>
    <submittedName>
        <fullName evidence="1">Uncharacterized protein</fullName>
    </submittedName>
</protein>
<dbReference type="Proteomes" id="UP000186922">
    <property type="component" value="Unassembled WGS sequence"/>
</dbReference>
<organism evidence="1 2">
    <name type="scientific">Ramazzottius varieornatus</name>
    <name type="common">Water bear</name>
    <name type="synonym">Tardigrade</name>
    <dbReference type="NCBI Taxonomy" id="947166"/>
    <lineage>
        <taxon>Eukaryota</taxon>
        <taxon>Metazoa</taxon>
        <taxon>Ecdysozoa</taxon>
        <taxon>Tardigrada</taxon>
        <taxon>Eutardigrada</taxon>
        <taxon>Parachela</taxon>
        <taxon>Hypsibioidea</taxon>
        <taxon>Ramazzottiidae</taxon>
        <taxon>Ramazzottius</taxon>
    </lineage>
</organism>
<dbReference type="AlphaFoldDB" id="A0A1D1UHX2"/>
<dbReference type="EMBL" id="BDGG01000001">
    <property type="protein sequence ID" value="GAU89324.1"/>
    <property type="molecule type" value="Genomic_DNA"/>
</dbReference>
<keyword evidence="2" id="KW-1185">Reference proteome</keyword>
<sequence>MTGHRTELENPWWSLSPGMILRPPVRIARRSKEVFERSEDV</sequence>
<reference evidence="1 2" key="1">
    <citation type="journal article" date="2016" name="Nat. Commun.">
        <title>Extremotolerant tardigrade genome and improved radiotolerance of human cultured cells by tardigrade-unique protein.</title>
        <authorList>
            <person name="Hashimoto T."/>
            <person name="Horikawa D.D."/>
            <person name="Saito Y."/>
            <person name="Kuwahara H."/>
            <person name="Kozuka-Hata H."/>
            <person name="Shin-I T."/>
            <person name="Minakuchi Y."/>
            <person name="Ohishi K."/>
            <person name="Motoyama A."/>
            <person name="Aizu T."/>
            <person name="Enomoto A."/>
            <person name="Kondo K."/>
            <person name="Tanaka S."/>
            <person name="Hara Y."/>
            <person name="Koshikawa S."/>
            <person name="Sagara H."/>
            <person name="Miura T."/>
            <person name="Yokobori S."/>
            <person name="Miyagawa K."/>
            <person name="Suzuki Y."/>
            <person name="Kubo T."/>
            <person name="Oyama M."/>
            <person name="Kohara Y."/>
            <person name="Fujiyama A."/>
            <person name="Arakawa K."/>
            <person name="Katayama T."/>
            <person name="Toyoda A."/>
            <person name="Kunieda T."/>
        </authorList>
    </citation>
    <scope>NUCLEOTIDE SEQUENCE [LARGE SCALE GENOMIC DNA]</scope>
    <source>
        <strain evidence="1 2">YOKOZUNA-1</strain>
    </source>
</reference>